<organism evidence="3 4">
    <name type="scientific">Effrenium voratum</name>
    <dbReference type="NCBI Taxonomy" id="2562239"/>
    <lineage>
        <taxon>Eukaryota</taxon>
        <taxon>Sar</taxon>
        <taxon>Alveolata</taxon>
        <taxon>Dinophyceae</taxon>
        <taxon>Suessiales</taxon>
        <taxon>Symbiodiniaceae</taxon>
        <taxon>Effrenium</taxon>
    </lineage>
</organism>
<proteinExistence type="predicted"/>
<protein>
    <recommendedName>
        <fullName evidence="2">J domain-containing protein</fullName>
    </recommendedName>
</protein>
<evidence type="ECO:0000313" key="3">
    <source>
        <dbReference type="EMBL" id="CAJ1372675.1"/>
    </source>
</evidence>
<feature type="domain" description="J" evidence="2">
    <location>
        <begin position="9"/>
        <end position="95"/>
    </location>
</feature>
<gene>
    <name evidence="3" type="ORF">EVOR1521_LOCUS2702</name>
</gene>
<dbReference type="AlphaFoldDB" id="A0AA36MLM6"/>
<dbReference type="InterPro" id="IPR001623">
    <property type="entry name" value="DnaJ_domain"/>
</dbReference>
<comment type="caution">
    <text evidence="3">The sequence shown here is derived from an EMBL/GenBank/DDBJ whole genome shotgun (WGS) entry which is preliminary data.</text>
</comment>
<dbReference type="PROSITE" id="PS50076">
    <property type="entry name" value="DNAJ_2"/>
    <property type="match status" value="1"/>
</dbReference>
<dbReference type="Pfam" id="PF00226">
    <property type="entry name" value="DnaJ"/>
    <property type="match status" value="1"/>
</dbReference>
<evidence type="ECO:0000259" key="2">
    <source>
        <dbReference type="PROSITE" id="PS50076"/>
    </source>
</evidence>
<dbReference type="Proteomes" id="UP001178507">
    <property type="component" value="Unassembled WGS sequence"/>
</dbReference>
<keyword evidence="4" id="KW-1185">Reference proteome</keyword>
<name>A0AA36MLM6_9DINO</name>
<dbReference type="InterPro" id="IPR036869">
    <property type="entry name" value="J_dom_sf"/>
</dbReference>
<feature type="region of interest" description="Disordered" evidence="1">
    <location>
        <begin position="68"/>
        <end position="89"/>
    </location>
</feature>
<evidence type="ECO:0000256" key="1">
    <source>
        <dbReference type="SAM" id="MobiDB-lite"/>
    </source>
</evidence>
<dbReference type="EMBL" id="CAUJNA010000151">
    <property type="protein sequence ID" value="CAJ1372675.1"/>
    <property type="molecule type" value="Genomic_DNA"/>
</dbReference>
<evidence type="ECO:0000313" key="4">
    <source>
        <dbReference type="Proteomes" id="UP001178507"/>
    </source>
</evidence>
<dbReference type="SMART" id="SM00271">
    <property type="entry name" value="DnaJ"/>
    <property type="match status" value="1"/>
</dbReference>
<dbReference type="Gene3D" id="1.10.287.110">
    <property type="entry name" value="DnaJ domain"/>
    <property type="match status" value="1"/>
</dbReference>
<dbReference type="PRINTS" id="PR00625">
    <property type="entry name" value="JDOMAIN"/>
</dbReference>
<dbReference type="SUPFAM" id="SSF46565">
    <property type="entry name" value="Chaperone J-domain"/>
    <property type="match status" value="1"/>
</dbReference>
<sequence length="251" mass="28974">MPRQWGGRSAYEVMGVPEDCSPARVRKCFLEEARRWHPDKRHNDTPEELAFARARFIELHEAYEELEKKRVAPKSQASSSTSSDDWHRQRLEEVEEELQKAEKAYAEEKAAREEIEEYLAELRETTKNAASYTEEELQVLRQWHHNAFQALLVKRNEEYQYQASVARLRQWQAVLQEREESAPPQSCAPCEELNAGFGLGAAISYVGDSVCQTLADAKIGWDELAEDVESIYASISGFFTAWRVVREERTS</sequence>
<reference evidence="3" key="1">
    <citation type="submission" date="2023-08" db="EMBL/GenBank/DDBJ databases">
        <authorList>
            <person name="Chen Y."/>
            <person name="Shah S."/>
            <person name="Dougan E. K."/>
            <person name="Thang M."/>
            <person name="Chan C."/>
        </authorList>
    </citation>
    <scope>NUCLEOTIDE SEQUENCE</scope>
</reference>
<dbReference type="CDD" id="cd06257">
    <property type="entry name" value="DnaJ"/>
    <property type="match status" value="1"/>
</dbReference>
<accession>A0AA36MLM6</accession>